<keyword evidence="10" id="KW-1185">Reference proteome</keyword>
<feature type="transmembrane region" description="Helical" evidence="7">
    <location>
        <begin position="586"/>
        <end position="606"/>
    </location>
</feature>
<dbReference type="InterPro" id="IPR036721">
    <property type="entry name" value="RCK_C_sf"/>
</dbReference>
<comment type="subcellular location">
    <subcellularLocation>
        <location evidence="1">Membrane</location>
        <topology evidence="1">Multi-pass membrane protein</topology>
    </subcellularLocation>
</comment>
<dbReference type="Pfam" id="PF02080">
    <property type="entry name" value="TrkA_C"/>
    <property type="match status" value="1"/>
</dbReference>
<dbReference type="InterPro" id="IPR051679">
    <property type="entry name" value="DASS-Related_Transporters"/>
</dbReference>
<evidence type="ECO:0000313" key="10">
    <source>
        <dbReference type="Proteomes" id="UP001549164"/>
    </source>
</evidence>
<dbReference type="Gene3D" id="3.30.70.1450">
    <property type="entry name" value="Regulator of K+ conductance, C-terminal domain"/>
    <property type="match status" value="1"/>
</dbReference>
<protein>
    <submittedName>
        <fullName evidence="9">Di/tricarboxylate transporter</fullName>
    </submittedName>
</protein>
<dbReference type="PANTHER" id="PTHR43652:SF2">
    <property type="entry name" value="BASIC AMINO ACID ANTIPORTER YFCC-RELATED"/>
    <property type="match status" value="1"/>
</dbReference>
<dbReference type="SUPFAM" id="SSF116726">
    <property type="entry name" value="TrkA C-terminal domain-like"/>
    <property type="match status" value="2"/>
</dbReference>
<dbReference type="EMBL" id="JBEPLY010000004">
    <property type="protein sequence ID" value="MET3599594.1"/>
    <property type="molecule type" value="Genomic_DNA"/>
</dbReference>
<reference evidence="9 10" key="1">
    <citation type="submission" date="2024-06" db="EMBL/GenBank/DDBJ databases">
        <title>Genomic Encyclopedia of Type Strains, Phase IV (KMG-IV): sequencing the most valuable type-strain genomes for metagenomic binning, comparative biology and taxonomic classification.</title>
        <authorList>
            <person name="Goeker M."/>
        </authorList>
    </citation>
    <scope>NUCLEOTIDE SEQUENCE [LARGE SCALE GENOMIC DNA]</scope>
    <source>
        <strain evidence="9 10">DSM 28102</strain>
    </source>
</reference>
<evidence type="ECO:0000256" key="5">
    <source>
        <dbReference type="ARBA" id="ARBA00022989"/>
    </source>
</evidence>
<evidence type="ECO:0000256" key="6">
    <source>
        <dbReference type="ARBA" id="ARBA00023136"/>
    </source>
</evidence>
<proteinExistence type="predicted"/>
<evidence type="ECO:0000256" key="1">
    <source>
        <dbReference type="ARBA" id="ARBA00004141"/>
    </source>
</evidence>
<dbReference type="Proteomes" id="UP001549164">
    <property type="component" value="Unassembled WGS sequence"/>
</dbReference>
<gene>
    <name evidence="9" type="ORF">ABID12_001533</name>
</gene>
<evidence type="ECO:0000256" key="7">
    <source>
        <dbReference type="SAM" id="Phobius"/>
    </source>
</evidence>
<feature type="transmembrane region" description="Helical" evidence="7">
    <location>
        <begin position="468"/>
        <end position="491"/>
    </location>
</feature>
<sequence length="608" mass="64716">MVENFHLYATLAIIAGTIVFYALDRFPVESIALASISLLLVLFGTFPYQPETGSAVSIEALLSGFASPALVTVLALLIVGKGLFATDALEGLTNRIGRMYGGNPRLSIAIILVVAGVTSAFLNNTPVVVIFIPVLTSLAARFRLPAYQIFMPLSFITIFGGMTTMIGSSTNLIAAGMAAREGLDIGFFDITGMGLILAGIGYLYVLFILPRILDSERSEEKSGLQSSGTQFLGEIVLQSSSRFAGDSARSGFFPNLTPMSLHALIRNGRVLLPPYDDGLTLEPGDRLQMTGTRKAFMDMLAKGEISLSEPPDGTVPARERKVGPHYHLAEAVIAPGSLFEGRTVRFSGIQQRFHVTIFGVRRKSRMARTPLSQLRFEAGDTLLIGGNEDDVMSMRGNHDLLLLEHSAESVPPRDKSLIASVIFGGIVALSATGLSPMVVNSVVGALLMIVFGCLTFQQAARAFDRQIFLLVGASIAMATALEATGGARLIAEGIVGLGGGSSAPVVLALLFIAVALLTNLLSNNATSALFIPISLDMARRIGAPPEVFAAAVIYAANCSFATPIAYQTNLMVMGPGHYGFRDFLRAGLPLIALITIVFSLLAPWYYNL</sequence>
<feature type="transmembrane region" description="Helical" evidence="7">
    <location>
        <begin position="6"/>
        <end position="23"/>
    </location>
</feature>
<dbReference type="InterPro" id="IPR004680">
    <property type="entry name" value="Cit_transptr-like_dom"/>
</dbReference>
<evidence type="ECO:0000256" key="3">
    <source>
        <dbReference type="ARBA" id="ARBA00022692"/>
    </source>
</evidence>
<name>A0ABV2IA12_9HYPH</name>
<dbReference type="PROSITE" id="PS51202">
    <property type="entry name" value="RCK_C"/>
    <property type="match status" value="1"/>
</dbReference>
<keyword evidence="4" id="KW-0677">Repeat</keyword>
<keyword evidence="5 7" id="KW-1133">Transmembrane helix</keyword>
<accession>A0ABV2IA12</accession>
<evidence type="ECO:0000256" key="4">
    <source>
        <dbReference type="ARBA" id="ARBA00022737"/>
    </source>
</evidence>
<feature type="transmembrane region" description="Helical" evidence="7">
    <location>
        <begin position="30"/>
        <end position="48"/>
    </location>
</feature>
<evidence type="ECO:0000313" key="9">
    <source>
        <dbReference type="EMBL" id="MET3599594.1"/>
    </source>
</evidence>
<dbReference type="InterPro" id="IPR006037">
    <property type="entry name" value="RCK_C"/>
</dbReference>
<feature type="transmembrane region" description="Helical" evidence="7">
    <location>
        <begin position="156"/>
        <end position="179"/>
    </location>
</feature>
<feature type="transmembrane region" description="Helical" evidence="7">
    <location>
        <begin position="60"/>
        <end position="84"/>
    </location>
</feature>
<feature type="domain" description="RCK C-terminal" evidence="8">
    <location>
        <begin position="315"/>
        <end position="400"/>
    </location>
</feature>
<organism evidence="9 10">
    <name type="scientific">Martelella mangrovi</name>
    <dbReference type="NCBI Taxonomy" id="1397477"/>
    <lineage>
        <taxon>Bacteria</taxon>
        <taxon>Pseudomonadati</taxon>
        <taxon>Pseudomonadota</taxon>
        <taxon>Alphaproteobacteria</taxon>
        <taxon>Hyphomicrobiales</taxon>
        <taxon>Aurantimonadaceae</taxon>
        <taxon>Martelella</taxon>
    </lineage>
</organism>
<feature type="transmembrane region" description="Helical" evidence="7">
    <location>
        <begin position="438"/>
        <end position="456"/>
    </location>
</feature>
<dbReference type="PANTHER" id="PTHR43652">
    <property type="entry name" value="BASIC AMINO ACID ANTIPORTER YFCC-RELATED"/>
    <property type="match status" value="1"/>
</dbReference>
<dbReference type="RefSeq" id="WP_354433717.1">
    <property type="nucleotide sequence ID" value="NZ_JBEPLY010000004.1"/>
</dbReference>
<evidence type="ECO:0000259" key="8">
    <source>
        <dbReference type="PROSITE" id="PS51202"/>
    </source>
</evidence>
<comment type="caution">
    <text evidence="9">The sequence shown here is derived from an EMBL/GenBank/DDBJ whole genome shotgun (WGS) entry which is preliminary data.</text>
</comment>
<dbReference type="Pfam" id="PF03600">
    <property type="entry name" value="CitMHS"/>
    <property type="match status" value="1"/>
</dbReference>
<feature type="transmembrane region" description="Helical" evidence="7">
    <location>
        <begin position="185"/>
        <end position="209"/>
    </location>
</feature>
<keyword evidence="3 7" id="KW-0812">Transmembrane</keyword>
<feature type="transmembrane region" description="Helical" evidence="7">
    <location>
        <begin position="503"/>
        <end position="521"/>
    </location>
</feature>
<feature type="transmembrane region" description="Helical" evidence="7">
    <location>
        <begin position="105"/>
        <end position="122"/>
    </location>
</feature>
<keyword evidence="2" id="KW-0813">Transport</keyword>
<evidence type="ECO:0000256" key="2">
    <source>
        <dbReference type="ARBA" id="ARBA00022448"/>
    </source>
</evidence>
<feature type="transmembrane region" description="Helical" evidence="7">
    <location>
        <begin position="547"/>
        <end position="566"/>
    </location>
</feature>
<keyword evidence="6 7" id="KW-0472">Membrane</keyword>